<gene>
    <name evidence="1" type="ORF">LCGC14_2502910</name>
</gene>
<proteinExistence type="predicted"/>
<dbReference type="EMBL" id="LAZR01039962">
    <property type="protein sequence ID" value="KKL15708.1"/>
    <property type="molecule type" value="Genomic_DNA"/>
</dbReference>
<comment type="caution">
    <text evidence="1">The sequence shown here is derived from an EMBL/GenBank/DDBJ whole genome shotgun (WGS) entry which is preliminary data.</text>
</comment>
<evidence type="ECO:0000313" key="1">
    <source>
        <dbReference type="EMBL" id="KKL15708.1"/>
    </source>
</evidence>
<dbReference type="AlphaFoldDB" id="A0A0F9DV44"/>
<organism evidence="1">
    <name type="scientific">marine sediment metagenome</name>
    <dbReference type="NCBI Taxonomy" id="412755"/>
    <lineage>
        <taxon>unclassified sequences</taxon>
        <taxon>metagenomes</taxon>
        <taxon>ecological metagenomes</taxon>
    </lineage>
</organism>
<name>A0A0F9DV44_9ZZZZ</name>
<sequence>MTPPKTRAKTRAKRPTAVGVYIFAGGFT</sequence>
<protein>
    <submittedName>
        <fullName evidence="1">Uncharacterized protein</fullName>
    </submittedName>
</protein>
<accession>A0A0F9DV44</accession>
<reference evidence="1" key="1">
    <citation type="journal article" date="2015" name="Nature">
        <title>Complex archaea that bridge the gap between prokaryotes and eukaryotes.</title>
        <authorList>
            <person name="Spang A."/>
            <person name="Saw J.H."/>
            <person name="Jorgensen S.L."/>
            <person name="Zaremba-Niedzwiedzka K."/>
            <person name="Martijn J."/>
            <person name="Lind A.E."/>
            <person name="van Eijk R."/>
            <person name="Schleper C."/>
            <person name="Guy L."/>
            <person name="Ettema T.J."/>
        </authorList>
    </citation>
    <scope>NUCLEOTIDE SEQUENCE</scope>
</reference>
<feature type="non-terminal residue" evidence="1">
    <location>
        <position position="28"/>
    </location>
</feature>